<dbReference type="GO" id="GO:0016829">
    <property type="term" value="F:lyase activity"/>
    <property type="evidence" value="ECO:0007669"/>
    <property type="project" value="UniProtKB-KW"/>
</dbReference>
<dbReference type="InterPro" id="IPR003043">
    <property type="entry name" value="Uropor_MeTrfase_CS"/>
</dbReference>
<evidence type="ECO:0000256" key="3">
    <source>
        <dbReference type="ARBA" id="ARBA00022573"/>
    </source>
</evidence>
<evidence type="ECO:0000256" key="1">
    <source>
        <dbReference type="ARBA" id="ARBA00005879"/>
    </source>
</evidence>
<dbReference type="EC" id="2.1.1.107" evidence="2"/>
<dbReference type="Gene3D" id="3.40.1010.10">
    <property type="entry name" value="Cobalt-precorrin-4 Transmethylase, Domain 1"/>
    <property type="match status" value="1"/>
</dbReference>
<keyword evidence="3" id="KW-0169">Cobalamin biosynthesis</keyword>
<comment type="similarity">
    <text evidence="1">Belongs to the precorrin methyltransferase family.</text>
</comment>
<evidence type="ECO:0000313" key="14">
    <source>
        <dbReference type="EMBL" id="ODJ85837.1"/>
    </source>
</evidence>
<reference evidence="14 15" key="1">
    <citation type="submission" date="2016-06" db="EMBL/GenBank/DDBJ databases">
        <title>Genome sequence of endosymbiont of Candidatus Endolucinida thiodiazotropha.</title>
        <authorList>
            <person name="Poehlein A."/>
            <person name="Koenig S."/>
            <person name="Heiden S.E."/>
            <person name="Thuermer A."/>
            <person name="Voget S."/>
            <person name="Daniel R."/>
            <person name="Markert S."/>
            <person name="Gros O."/>
            <person name="Schweder T."/>
        </authorList>
    </citation>
    <scope>NUCLEOTIDE SEQUENCE [LARGE SCALE GENOMIC DNA]</scope>
    <source>
        <strain evidence="14 15">COS</strain>
    </source>
</reference>
<dbReference type="InterPro" id="IPR006366">
    <property type="entry name" value="CobA/CysG_C"/>
</dbReference>
<evidence type="ECO:0000259" key="13">
    <source>
        <dbReference type="Pfam" id="PF00590"/>
    </source>
</evidence>
<comment type="pathway">
    <text evidence="11">Porphyrin-containing compound metabolism; siroheme biosynthesis; precorrin-2 from uroporphyrinogen III: step 1/1.</text>
</comment>
<evidence type="ECO:0000256" key="6">
    <source>
        <dbReference type="ARBA" id="ARBA00022691"/>
    </source>
</evidence>
<dbReference type="Gene3D" id="3.30.950.10">
    <property type="entry name" value="Methyltransferase, Cobalt-precorrin-4 Transmethylase, Domain 2"/>
    <property type="match status" value="1"/>
</dbReference>
<organism evidence="14 15">
    <name type="scientific">Candidatus Thiodiazotropha endolucinida</name>
    <dbReference type="NCBI Taxonomy" id="1655433"/>
    <lineage>
        <taxon>Bacteria</taxon>
        <taxon>Pseudomonadati</taxon>
        <taxon>Pseudomonadota</taxon>
        <taxon>Gammaproteobacteria</taxon>
        <taxon>Chromatiales</taxon>
        <taxon>Sedimenticolaceae</taxon>
        <taxon>Candidatus Thiodiazotropha</taxon>
    </lineage>
</organism>
<feature type="domain" description="Tetrapyrrole methylase" evidence="13">
    <location>
        <begin position="7"/>
        <end position="217"/>
    </location>
</feature>
<dbReference type="FunFam" id="3.30.950.10:FF:000001">
    <property type="entry name" value="Siroheme synthase"/>
    <property type="match status" value="1"/>
</dbReference>
<dbReference type="RefSeq" id="WP_069128268.1">
    <property type="nucleotide sequence ID" value="NZ_MARB01000034.1"/>
</dbReference>
<keyword evidence="4" id="KW-0489">Methyltransferase</keyword>
<evidence type="ECO:0000256" key="11">
    <source>
        <dbReference type="ARBA" id="ARBA00025705"/>
    </source>
</evidence>
<comment type="pathway">
    <text evidence="12">Cofactor biosynthesis; adenosylcobalamin biosynthesis; precorrin-2 from uroporphyrinogen III: step 1/1.</text>
</comment>
<dbReference type="InterPro" id="IPR050161">
    <property type="entry name" value="Siro_Cobalamin_biosynth"/>
</dbReference>
<evidence type="ECO:0000313" key="15">
    <source>
        <dbReference type="Proteomes" id="UP000094769"/>
    </source>
</evidence>
<accession>A0A7Z0VHV5</accession>
<dbReference type="GO" id="GO:0004851">
    <property type="term" value="F:uroporphyrin-III C-methyltransferase activity"/>
    <property type="evidence" value="ECO:0007669"/>
    <property type="project" value="UniProtKB-EC"/>
</dbReference>
<evidence type="ECO:0000256" key="7">
    <source>
        <dbReference type="ARBA" id="ARBA00023002"/>
    </source>
</evidence>
<dbReference type="OrthoDB" id="9815856at2"/>
<keyword evidence="8" id="KW-0456">Lyase</keyword>
<sequence>MKTEGVVYLVGSGPGDPELLTVKAFRLMQSADVVVYDRLVSPEIMEMIPPGVSRIAVGKSPGMHCVPQHEINSLLTRLAKKSRTIVRLKGGDPFVFGRGSEEALHLRQHGIRFEIVPGITAASAVSCYAGIPLTHRSMSRGVRMVTGHFRDGEALDLDWEKLADESATLVVYMGLSNIETITQQLMYAGRAADTPAAVIQEGTTPRQRMVQATLSTLSREVEQARLSSPVMIIIGETVALADQLAWYQTQEMSDETTCLDHC</sequence>
<dbReference type="GO" id="GO:0019354">
    <property type="term" value="P:siroheme biosynthetic process"/>
    <property type="evidence" value="ECO:0007669"/>
    <property type="project" value="UniProtKB-UniPathway"/>
</dbReference>
<dbReference type="NCBIfam" id="TIGR01469">
    <property type="entry name" value="cobA_cysG_Cterm"/>
    <property type="match status" value="1"/>
</dbReference>
<evidence type="ECO:0000256" key="10">
    <source>
        <dbReference type="ARBA" id="ARBA00023268"/>
    </source>
</evidence>
<keyword evidence="7" id="KW-0560">Oxidoreductase</keyword>
<dbReference type="InterPro" id="IPR014777">
    <property type="entry name" value="4pyrrole_Mease_sub1"/>
</dbReference>
<dbReference type="FunFam" id="3.40.1010.10:FF:000001">
    <property type="entry name" value="Siroheme synthase"/>
    <property type="match status" value="1"/>
</dbReference>
<comment type="caution">
    <text evidence="14">The sequence shown here is derived from an EMBL/GenBank/DDBJ whole genome shotgun (WGS) entry which is preliminary data.</text>
</comment>
<evidence type="ECO:0000256" key="9">
    <source>
        <dbReference type="ARBA" id="ARBA00023244"/>
    </source>
</evidence>
<dbReference type="NCBIfam" id="NF004790">
    <property type="entry name" value="PRK06136.1"/>
    <property type="match status" value="1"/>
</dbReference>
<dbReference type="SUPFAM" id="SSF53790">
    <property type="entry name" value="Tetrapyrrole methylase"/>
    <property type="match status" value="1"/>
</dbReference>
<dbReference type="Proteomes" id="UP000094769">
    <property type="component" value="Unassembled WGS sequence"/>
</dbReference>
<dbReference type="UniPathway" id="UPA00262">
    <property type="reaction ID" value="UER00211"/>
</dbReference>
<proteinExistence type="inferred from homology"/>
<dbReference type="AlphaFoldDB" id="A0A7Z0VHV5"/>
<dbReference type="PROSITE" id="PS00839">
    <property type="entry name" value="SUMT_1"/>
    <property type="match status" value="1"/>
</dbReference>
<keyword evidence="10" id="KW-0511">Multifunctional enzyme</keyword>
<dbReference type="PANTHER" id="PTHR45790:SF3">
    <property type="entry name" value="S-ADENOSYL-L-METHIONINE-DEPENDENT UROPORPHYRINOGEN III METHYLTRANSFERASE, CHLOROPLASTIC"/>
    <property type="match status" value="1"/>
</dbReference>
<dbReference type="PANTHER" id="PTHR45790">
    <property type="entry name" value="SIROHEME SYNTHASE-RELATED"/>
    <property type="match status" value="1"/>
</dbReference>
<dbReference type="InterPro" id="IPR000878">
    <property type="entry name" value="4pyrrol_Mease"/>
</dbReference>
<dbReference type="GO" id="GO:0009236">
    <property type="term" value="P:cobalamin biosynthetic process"/>
    <property type="evidence" value="ECO:0007669"/>
    <property type="project" value="UniProtKB-KW"/>
</dbReference>
<dbReference type="InterPro" id="IPR014776">
    <property type="entry name" value="4pyrrole_Mease_sub2"/>
</dbReference>
<dbReference type="GO" id="GO:0016491">
    <property type="term" value="F:oxidoreductase activity"/>
    <property type="evidence" value="ECO:0007669"/>
    <property type="project" value="UniProtKB-KW"/>
</dbReference>
<keyword evidence="15" id="KW-1185">Reference proteome</keyword>
<gene>
    <name evidence="14" type="primary">cysG_2</name>
    <name evidence="14" type="ORF">CODIS_39550</name>
</gene>
<evidence type="ECO:0000256" key="4">
    <source>
        <dbReference type="ARBA" id="ARBA00022603"/>
    </source>
</evidence>
<evidence type="ECO:0000256" key="8">
    <source>
        <dbReference type="ARBA" id="ARBA00023239"/>
    </source>
</evidence>
<evidence type="ECO:0000256" key="5">
    <source>
        <dbReference type="ARBA" id="ARBA00022679"/>
    </source>
</evidence>
<name>A0A7Z0VHV5_9GAMM</name>
<dbReference type="GO" id="GO:0032259">
    <property type="term" value="P:methylation"/>
    <property type="evidence" value="ECO:0007669"/>
    <property type="project" value="UniProtKB-KW"/>
</dbReference>
<keyword evidence="5" id="KW-0808">Transferase</keyword>
<dbReference type="Pfam" id="PF00590">
    <property type="entry name" value="TP_methylase"/>
    <property type="match status" value="1"/>
</dbReference>
<dbReference type="InterPro" id="IPR035996">
    <property type="entry name" value="4pyrrol_Methylase_sf"/>
</dbReference>
<keyword evidence="6" id="KW-0949">S-adenosyl-L-methionine</keyword>
<keyword evidence="9" id="KW-0627">Porphyrin biosynthesis</keyword>
<protein>
    <recommendedName>
        <fullName evidence="2">uroporphyrinogen-III C-methyltransferase</fullName>
        <ecNumber evidence="2">2.1.1.107</ecNumber>
    </recommendedName>
</protein>
<dbReference type="EMBL" id="MARB01000034">
    <property type="protein sequence ID" value="ODJ85837.1"/>
    <property type="molecule type" value="Genomic_DNA"/>
</dbReference>
<evidence type="ECO:0000256" key="2">
    <source>
        <dbReference type="ARBA" id="ARBA00012162"/>
    </source>
</evidence>
<evidence type="ECO:0000256" key="12">
    <source>
        <dbReference type="ARBA" id="ARBA00060548"/>
    </source>
</evidence>
<dbReference type="CDD" id="cd11642">
    <property type="entry name" value="SUMT"/>
    <property type="match status" value="1"/>
</dbReference>